<name>A0ABV6PXE5_9BURK</name>
<evidence type="ECO:0000256" key="6">
    <source>
        <dbReference type="SAM" id="SignalP"/>
    </source>
</evidence>
<evidence type="ECO:0000313" key="11">
    <source>
        <dbReference type="Proteomes" id="UP001589834"/>
    </source>
</evidence>
<evidence type="ECO:0000256" key="1">
    <source>
        <dbReference type="ARBA" id="ARBA00004141"/>
    </source>
</evidence>
<feature type="signal peptide" evidence="6">
    <location>
        <begin position="1"/>
        <end position="21"/>
    </location>
</feature>
<reference evidence="10 11" key="1">
    <citation type="submission" date="2024-09" db="EMBL/GenBank/DDBJ databases">
        <authorList>
            <person name="Sun Q."/>
            <person name="Mori K."/>
        </authorList>
    </citation>
    <scope>NUCLEOTIDE SEQUENCE [LARGE SCALE GENOMIC DNA]</scope>
    <source>
        <strain evidence="10 11">NCAIM B.02336</strain>
    </source>
</reference>
<dbReference type="PANTHER" id="PTHR33507">
    <property type="entry name" value="INNER MEMBRANE PROTEIN YBBJ"/>
    <property type="match status" value="1"/>
</dbReference>
<gene>
    <name evidence="10" type="ORF">ACFFGG_18425</name>
</gene>
<dbReference type="InterPro" id="IPR056738">
    <property type="entry name" value="NfeD1b_N"/>
</dbReference>
<evidence type="ECO:0000256" key="5">
    <source>
        <dbReference type="SAM" id="Phobius"/>
    </source>
</evidence>
<dbReference type="Proteomes" id="UP001589834">
    <property type="component" value="Unassembled WGS sequence"/>
</dbReference>
<keyword evidence="11" id="KW-1185">Reference proteome</keyword>
<keyword evidence="3 5" id="KW-1133">Transmembrane helix</keyword>
<comment type="subcellular location">
    <subcellularLocation>
        <location evidence="1">Membrane</location>
        <topology evidence="1">Multi-pass membrane protein</topology>
    </subcellularLocation>
</comment>
<dbReference type="Pfam" id="PF25145">
    <property type="entry name" value="NfeD1b_N"/>
    <property type="match status" value="1"/>
</dbReference>
<dbReference type="InterPro" id="IPR052165">
    <property type="entry name" value="Membrane_assoc_protease"/>
</dbReference>
<feature type="transmembrane region" description="Helical" evidence="5">
    <location>
        <begin position="331"/>
        <end position="351"/>
    </location>
</feature>
<protein>
    <submittedName>
        <fullName evidence="10">Nodulation protein NfeD</fullName>
    </submittedName>
</protein>
<dbReference type="InterPro" id="IPR056739">
    <property type="entry name" value="NfeD_membrane"/>
</dbReference>
<evidence type="ECO:0000256" key="3">
    <source>
        <dbReference type="ARBA" id="ARBA00022989"/>
    </source>
</evidence>
<dbReference type="CDD" id="cd07020">
    <property type="entry name" value="Clp_protease_NfeD_1"/>
    <property type="match status" value="1"/>
</dbReference>
<keyword evidence="2 5" id="KW-0812">Transmembrane</keyword>
<dbReference type="InterPro" id="IPR002810">
    <property type="entry name" value="NfeD-like_C"/>
</dbReference>
<evidence type="ECO:0000313" key="10">
    <source>
        <dbReference type="EMBL" id="MFC0594531.1"/>
    </source>
</evidence>
<feature type="transmembrane region" description="Helical" evidence="5">
    <location>
        <begin position="252"/>
        <end position="275"/>
    </location>
</feature>
<keyword evidence="6" id="KW-0732">Signal</keyword>
<feature type="chain" id="PRO_5046988100" evidence="6">
    <location>
        <begin position="22"/>
        <end position="456"/>
    </location>
</feature>
<dbReference type="InterPro" id="IPR012340">
    <property type="entry name" value="NA-bd_OB-fold"/>
</dbReference>
<accession>A0ABV6PXE5</accession>
<feature type="transmembrane region" description="Helical" evidence="5">
    <location>
        <begin position="307"/>
        <end position="326"/>
    </location>
</feature>
<evidence type="ECO:0000259" key="7">
    <source>
        <dbReference type="Pfam" id="PF01957"/>
    </source>
</evidence>
<dbReference type="SUPFAM" id="SSF52096">
    <property type="entry name" value="ClpP/crotonase"/>
    <property type="match status" value="1"/>
</dbReference>
<dbReference type="Gene3D" id="2.40.50.140">
    <property type="entry name" value="Nucleic acid-binding proteins"/>
    <property type="match status" value="1"/>
</dbReference>
<dbReference type="PANTHER" id="PTHR33507:SF4">
    <property type="entry name" value="NODULATION COMPETITIVENESS PROTEIN NFED"/>
    <property type="match status" value="1"/>
</dbReference>
<organism evidence="10 11">
    <name type="scientific">Ottowia pentelensis</name>
    <dbReference type="NCBI Taxonomy" id="511108"/>
    <lineage>
        <taxon>Bacteria</taxon>
        <taxon>Pseudomonadati</taxon>
        <taxon>Pseudomonadota</taxon>
        <taxon>Betaproteobacteria</taxon>
        <taxon>Burkholderiales</taxon>
        <taxon>Comamonadaceae</taxon>
        <taxon>Ottowia</taxon>
    </lineage>
</organism>
<dbReference type="InterPro" id="IPR029045">
    <property type="entry name" value="ClpP/crotonase-like_dom_sf"/>
</dbReference>
<dbReference type="Pfam" id="PF24961">
    <property type="entry name" value="NfeD_membrane"/>
    <property type="match status" value="1"/>
</dbReference>
<feature type="transmembrane region" description="Helical" evidence="5">
    <location>
        <begin position="282"/>
        <end position="301"/>
    </location>
</feature>
<evidence type="ECO:0000259" key="9">
    <source>
        <dbReference type="Pfam" id="PF25145"/>
    </source>
</evidence>
<feature type="domain" description="NfeD-like C-terminal" evidence="7">
    <location>
        <begin position="393"/>
        <end position="446"/>
    </location>
</feature>
<sequence length="456" mass="45924">MMPWRAIFFGLLELLAVAAPAAEPPAAAAPAQVVALTVDGAISPASADYVVRGIDAAAQRGAQAVLLQLDTPGGLASAMREIVKAILNSPVPVIGYVAPQGARAASAGTFILYACHVAAMAPATNIGAATPVSITGAGSVAPASSSAGKAGAEPAGNAEMRKLTNDAVASIRALAERRGRNADWAEQAVRDAASITAQQALKEHVIDLLAPSVPALLASVDGRTVETTAGARVLHTRDAALVPIVPDARSRFLAVIADPSVALVLLLLGIGGLVMEGTHPGVILPGVVGAISLLLALYAFQLLPVNFVGLGLMVLGAVLIVSEAFVPAYGVLGTGGVVALVIGAVVLMRTGSAASGIALPAVLGISLAGAGVMAGIVWLAARSRRQRVVSGSEEMMGAVGAVVADFQGRGLVHVHGEHWQAESAVPLQRGQPVEVTGRRGLVLDVRAAAPKPESRP</sequence>
<feature type="domain" description="NfeD1b N-terminal" evidence="9">
    <location>
        <begin position="35"/>
        <end position="143"/>
    </location>
</feature>
<comment type="caution">
    <text evidence="10">The sequence shown here is derived from an EMBL/GenBank/DDBJ whole genome shotgun (WGS) entry which is preliminary data.</text>
</comment>
<feature type="domain" description="NfeD integral membrane" evidence="8">
    <location>
        <begin position="261"/>
        <end position="378"/>
    </location>
</feature>
<keyword evidence="4 5" id="KW-0472">Membrane</keyword>
<evidence type="ECO:0000259" key="8">
    <source>
        <dbReference type="Pfam" id="PF24961"/>
    </source>
</evidence>
<evidence type="ECO:0000256" key="2">
    <source>
        <dbReference type="ARBA" id="ARBA00022692"/>
    </source>
</evidence>
<dbReference type="RefSeq" id="WP_377485320.1">
    <property type="nucleotide sequence ID" value="NZ_JBHLTN010000044.1"/>
</dbReference>
<dbReference type="SUPFAM" id="SSF141322">
    <property type="entry name" value="NfeD domain-like"/>
    <property type="match status" value="1"/>
</dbReference>
<dbReference type="Pfam" id="PF01957">
    <property type="entry name" value="NfeD"/>
    <property type="match status" value="1"/>
</dbReference>
<evidence type="ECO:0000256" key="4">
    <source>
        <dbReference type="ARBA" id="ARBA00023136"/>
    </source>
</evidence>
<dbReference type="Gene3D" id="3.90.226.10">
    <property type="entry name" value="2-enoyl-CoA Hydratase, Chain A, domain 1"/>
    <property type="match status" value="1"/>
</dbReference>
<dbReference type="EMBL" id="JBHLTN010000044">
    <property type="protein sequence ID" value="MFC0594531.1"/>
    <property type="molecule type" value="Genomic_DNA"/>
</dbReference>
<proteinExistence type="predicted"/>
<feature type="transmembrane region" description="Helical" evidence="5">
    <location>
        <begin position="357"/>
        <end position="381"/>
    </location>
</feature>